<feature type="domain" description="VWFA" evidence="2">
    <location>
        <begin position="403"/>
        <end position="591"/>
    </location>
</feature>
<protein>
    <recommendedName>
        <fullName evidence="2">VWFA domain-containing protein</fullName>
    </recommendedName>
</protein>
<reference evidence="3 4" key="1">
    <citation type="submission" date="2020-04" db="EMBL/GenBank/DDBJ databases">
        <authorList>
            <person name="De Canck E."/>
        </authorList>
    </citation>
    <scope>NUCLEOTIDE SEQUENCE [LARGE SCALE GENOMIC DNA]</scope>
    <source>
        <strain evidence="3 4">LMG 28138</strain>
    </source>
</reference>
<evidence type="ECO:0000313" key="4">
    <source>
        <dbReference type="Proteomes" id="UP000494115"/>
    </source>
</evidence>
<organism evidence="3 4">
    <name type="scientific">Pararobbsia alpina</name>
    <dbReference type="NCBI Taxonomy" id="621374"/>
    <lineage>
        <taxon>Bacteria</taxon>
        <taxon>Pseudomonadati</taxon>
        <taxon>Pseudomonadota</taxon>
        <taxon>Betaproteobacteria</taxon>
        <taxon>Burkholderiales</taxon>
        <taxon>Burkholderiaceae</taxon>
        <taxon>Pararobbsia</taxon>
    </lineage>
</organism>
<dbReference type="SMART" id="SM00327">
    <property type="entry name" value="VWA"/>
    <property type="match status" value="1"/>
</dbReference>
<feature type="region of interest" description="Disordered" evidence="1">
    <location>
        <begin position="271"/>
        <end position="299"/>
    </location>
</feature>
<dbReference type="Proteomes" id="UP000494115">
    <property type="component" value="Unassembled WGS sequence"/>
</dbReference>
<dbReference type="PROSITE" id="PS50234">
    <property type="entry name" value="VWFA"/>
    <property type="match status" value="1"/>
</dbReference>
<dbReference type="InterPro" id="IPR051928">
    <property type="entry name" value="NorD/CobT"/>
</dbReference>
<dbReference type="SUPFAM" id="SSF53300">
    <property type="entry name" value="vWA-like"/>
    <property type="match status" value="1"/>
</dbReference>
<dbReference type="AlphaFoldDB" id="A0A6S7BXN1"/>
<proteinExistence type="predicted"/>
<dbReference type="PANTHER" id="PTHR41248">
    <property type="entry name" value="NORD PROTEIN"/>
    <property type="match status" value="1"/>
</dbReference>
<gene>
    <name evidence="3" type="ORF">LMG28138_05152</name>
</gene>
<evidence type="ECO:0000256" key="1">
    <source>
        <dbReference type="SAM" id="MobiDB-lite"/>
    </source>
</evidence>
<dbReference type="InterPro" id="IPR002035">
    <property type="entry name" value="VWF_A"/>
</dbReference>
<dbReference type="Gene3D" id="3.40.50.410">
    <property type="entry name" value="von Willebrand factor, type A domain"/>
    <property type="match status" value="1"/>
</dbReference>
<dbReference type="PANTHER" id="PTHR41248:SF1">
    <property type="entry name" value="NORD PROTEIN"/>
    <property type="match status" value="1"/>
</dbReference>
<name>A0A6S7BXN1_9BURK</name>
<dbReference type="Pfam" id="PF13519">
    <property type="entry name" value="VWA_2"/>
    <property type="match status" value="1"/>
</dbReference>
<evidence type="ECO:0000313" key="3">
    <source>
        <dbReference type="EMBL" id="CAB3802222.1"/>
    </source>
</evidence>
<sequence length="593" mass="65242">MDLEQELIAESGLRTPGIATGARHPDARGVAPRVGAAAPGGVVEIGAGALSLYARGFGLRDIQADYFIHANGDEENPVSIPNRAAVTAEAITLPPIGLEVDSRLLADATVAHAIGHLRYSAPGRAVGKRKPLLVAMLSLIEDVRIERLMMREYPGLRALWGRFLHASAQLHAEGLTFSALTARLSFALHDPTYGDPLHWVHKGRSLIDAIGTDLHDSNRFEEAASILASDLGQMRVRFDVHNYEIVPAYRDDNTFLWAFDDSESVTVARANDGGRQEIEEAQPDNDGNDSGTSFDTDPEDVTLYYPEWNYQNETLREDWVAVVEGAPPRSAPALAFEVPLQNVRNRPHPKWHQTISGHRLKRQMDGDELDLDAMIEHVIAHRTGHESDPRVFTRAGRQPRDTSVLVLLDLSASTERTVEGTSMSLLDCEKDAAERIIAAFDGIHHRIALHGFASNGRSAVRYVRLKEFDTPYEATHRRRLHALRPAWSTRFGAALRHAGHCLSREAGKSRTIVLVTDGEPSDIDVFDSRYLIEDARHAVDGLAMQGIHTHCISLDPEAHTAVEAIFGRTHSATIARGMQLGPVLEHVLARLAA</sequence>
<dbReference type="EMBL" id="CADIKM010000047">
    <property type="protein sequence ID" value="CAB3802222.1"/>
    <property type="molecule type" value="Genomic_DNA"/>
</dbReference>
<accession>A0A6S7BXN1</accession>
<dbReference type="InterPro" id="IPR036465">
    <property type="entry name" value="vWFA_dom_sf"/>
</dbReference>
<keyword evidence="4" id="KW-1185">Reference proteome</keyword>
<evidence type="ECO:0000259" key="2">
    <source>
        <dbReference type="PROSITE" id="PS50234"/>
    </source>
</evidence>